<comment type="caution">
    <text evidence="2">The sequence shown here is derived from an EMBL/GenBank/DDBJ whole genome shotgun (WGS) entry which is preliminary data.</text>
</comment>
<evidence type="ECO:0000256" key="1">
    <source>
        <dbReference type="SAM" id="Phobius"/>
    </source>
</evidence>
<sequence>MKPLQNISSNFSTKRLVRIIIMLMAISGGAYYVFDYTFFYLFSHGDVNSFFCTVSAFVFAATAYPYYMIPALVELPYPWDFFAGIVTGSIINGLLIEFIIVKYQSYTLKHARLQKLRDVA</sequence>
<keyword evidence="1" id="KW-1133">Transmembrane helix</keyword>
<dbReference type="AlphaFoldDB" id="A0A4Y8S828"/>
<evidence type="ECO:0000313" key="3">
    <source>
        <dbReference type="Proteomes" id="UP000297540"/>
    </source>
</evidence>
<evidence type="ECO:0000313" key="2">
    <source>
        <dbReference type="EMBL" id="TFF35203.1"/>
    </source>
</evidence>
<keyword evidence="3" id="KW-1185">Reference proteome</keyword>
<dbReference type="EMBL" id="SOZE01000023">
    <property type="protein sequence ID" value="TFF35203.1"/>
    <property type="molecule type" value="Genomic_DNA"/>
</dbReference>
<feature type="transmembrane region" description="Helical" evidence="1">
    <location>
        <begin position="20"/>
        <end position="42"/>
    </location>
</feature>
<dbReference type="Proteomes" id="UP000297540">
    <property type="component" value="Unassembled WGS sequence"/>
</dbReference>
<gene>
    <name evidence="2" type="ORF">E2R66_19760</name>
</gene>
<name>A0A4Y8S828_9SPHI</name>
<feature type="transmembrane region" description="Helical" evidence="1">
    <location>
        <begin position="49"/>
        <end position="69"/>
    </location>
</feature>
<proteinExistence type="predicted"/>
<dbReference type="RefSeq" id="WP_133233737.1">
    <property type="nucleotide sequence ID" value="NZ_SOZE01000023.1"/>
</dbReference>
<feature type="transmembrane region" description="Helical" evidence="1">
    <location>
        <begin position="81"/>
        <end position="101"/>
    </location>
</feature>
<accession>A0A4Y8S828</accession>
<reference evidence="2 3" key="1">
    <citation type="journal article" date="2017" name="Int. J. Syst. Evol. Microbiol.">
        <title>Mucilaginibacterpsychrotolerans sp. nov., isolated from peatlands.</title>
        <authorList>
            <person name="Deng Y."/>
            <person name="Shen L."/>
            <person name="Xu B."/>
            <person name="Liu Y."/>
            <person name="Gu Z."/>
            <person name="Liu H."/>
            <person name="Zhou Y."/>
        </authorList>
    </citation>
    <scope>NUCLEOTIDE SEQUENCE [LARGE SCALE GENOMIC DNA]</scope>
    <source>
        <strain evidence="2 3">NH7-4</strain>
    </source>
</reference>
<keyword evidence="1" id="KW-0472">Membrane</keyword>
<organism evidence="2 3">
    <name type="scientific">Mucilaginibacter psychrotolerans</name>
    <dbReference type="NCBI Taxonomy" id="1524096"/>
    <lineage>
        <taxon>Bacteria</taxon>
        <taxon>Pseudomonadati</taxon>
        <taxon>Bacteroidota</taxon>
        <taxon>Sphingobacteriia</taxon>
        <taxon>Sphingobacteriales</taxon>
        <taxon>Sphingobacteriaceae</taxon>
        <taxon>Mucilaginibacter</taxon>
    </lineage>
</organism>
<keyword evidence="1" id="KW-0812">Transmembrane</keyword>
<protein>
    <submittedName>
        <fullName evidence="2">Uncharacterized protein</fullName>
    </submittedName>
</protein>